<proteinExistence type="inferred from homology"/>
<dbReference type="GO" id="GO:0007023">
    <property type="term" value="P:post-chaperonin tubulin folding pathway"/>
    <property type="evidence" value="ECO:0007669"/>
    <property type="project" value="InterPro"/>
</dbReference>
<evidence type="ECO:0000256" key="1">
    <source>
        <dbReference type="ARBA" id="ARBA00004496"/>
    </source>
</evidence>
<evidence type="ECO:0000256" key="4">
    <source>
        <dbReference type="ARBA" id="ARBA00025779"/>
    </source>
</evidence>
<dbReference type="InterPro" id="IPR036859">
    <property type="entry name" value="CAP-Gly_dom_sf"/>
</dbReference>
<evidence type="ECO:0000256" key="2">
    <source>
        <dbReference type="ARBA" id="ARBA00022490"/>
    </source>
</evidence>
<dbReference type="Pfam" id="PF01302">
    <property type="entry name" value="CAP_GLY"/>
    <property type="match status" value="1"/>
</dbReference>
<dbReference type="GO" id="GO:0035371">
    <property type="term" value="C:microtubule plus-end"/>
    <property type="evidence" value="ECO:0007669"/>
    <property type="project" value="TreeGrafter"/>
</dbReference>
<name>A0A067N5M5_BOTB1</name>
<dbReference type="Gene3D" id="2.30.30.190">
    <property type="entry name" value="CAP Gly-rich-like domain"/>
    <property type="match status" value="1"/>
</dbReference>
<dbReference type="EMBL" id="KL198019">
    <property type="protein sequence ID" value="KDQ19417.1"/>
    <property type="molecule type" value="Genomic_DNA"/>
</dbReference>
<dbReference type="GO" id="GO:0007021">
    <property type="term" value="P:tubulin complex assembly"/>
    <property type="evidence" value="ECO:0007669"/>
    <property type="project" value="InterPro"/>
</dbReference>
<feature type="domain" description="CAP-Gly" evidence="5">
    <location>
        <begin position="183"/>
        <end position="216"/>
    </location>
</feature>
<keyword evidence="3" id="KW-0143">Chaperone</keyword>
<dbReference type="GO" id="GO:0043014">
    <property type="term" value="F:alpha-tubulin binding"/>
    <property type="evidence" value="ECO:0007669"/>
    <property type="project" value="InterPro"/>
</dbReference>
<sequence length="237" mass="26582">MSTQVKVWITSPDTHSERRYDLHMSVKELKSKLEFVTGIAVDAQVLSLYRSGGDPAPIRTLDDDARPLGYYGVADGMLIKIHDINPSASLTGQFTDVSQVEKFEISEQEYAKRDDTVLAFKRRNKIGRFAEPTEGDSQVEPEEQVDIQVGSRCEVQIAEDTMKKRGVVRYVGRTKFGKAGITWVGVEYDEPVGKHDGVVQNERYFTCPPLHGAFVRAAHVKVGDFPPIDVFAEEEEM</sequence>
<evidence type="ECO:0000313" key="6">
    <source>
        <dbReference type="EMBL" id="KDQ19417.1"/>
    </source>
</evidence>
<accession>A0A067N5M5</accession>
<dbReference type="GO" id="GO:0005829">
    <property type="term" value="C:cytosol"/>
    <property type="evidence" value="ECO:0007669"/>
    <property type="project" value="UniProtKB-ARBA"/>
</dbReference>
<dbReference type="STRING" id="930990.A0A067N5M5"/>
<dbReference type="Gene3D" id="3.10.20.90">
    <property type="entry name" value="Phosphatidylinositol 3-kinase Catalytic Subunit, Chain A, domain 1"/>
    <property type="match status" value="1"/>
</dbReference>
<dbReference type="AlphaFoldDB" id="A0A067N5M5"/>
<comment type="similarity">
    <text evidence="4">Belongs to the TBCB family.</text>
</comment>
<dbReference type="SUPFAM" id="SSF54236">
    <property type="entry name" value="Ubiquitin-like"/>
    <property type="match status" value="1"/>
</dbReference>
<dbReference type="FunCoup" id="A0A067N5M5">
    <property type="interactions" value="369"/>
</dbReference>
<dbReference type="GO" id="GO:0005938">
    <property type="term" value="C:cell cortex"/>
    <property type="evidence" value="ECO:0007669"/>
    <property type="project" value="TreeGrafter"/>
</dbReference>
<dbReference type="InterPro" id="IPR029071">
    <property type="entry name" value="Ubiquitin-like_domsf"/>
</dbReference>
<protein>
    <recommendedName>
        <fullName evidence="5">CAP-Gly domain-containing protein</fullName>
    </recommendedName>
</protein>
<dbReference type="FunFam" id="2.30.30.190:FF:000013">
    <property type="entry name" value="Tubulin-folding cofactor B"/>
    <property type="match status" value="1"/>
</dbReference>
<dbReference type="PROSITE" id="PS50245">
    <property type="entry name" value="CAP_GLY_2"/>
    <property type="match status" value="1"/>
</dbReference>
<dbReference type="Pfam" id="PF14560">
    <property type="entry name" value="Ubiquitin_2"/>
    <property type="match status" value="1"/>
</dbReference>
<dbReference type="SUPFAM" id="SSF74924">
    <property type="entry name" value="Cap-Gly domain"/>
    <property type="match status" value="1"/>
</dbReference>
<evidence type="ECO:0000259" key="5">
    <source>
        <dbReference type="PROSITE" id="PS50245"/>
    </source>
</evidence>
<keyword evidence="7" id="KW-1185">Reference proteome</keyword>
<dbReference type="InterPro" id="IPR000938">
    <property type="entry name" value="CAP-Gly_domain"/>
</dbReference>
<dbReference type="InterPro" id="IPR045172">
    <property type="entry name" value="TBCB_Ubl"/>
</dbReference>
<dbReference type="Proteomes" id="UP000027195">
    <property type="component" value="Unassembled WGS sequence"/>
</dbReference>
<reference evidence="7" key="1">
    <citation type="journal article" date="2014" name="Proc. Natl. Acad. Sci. U.S.A.">
        <title>Extensive sampling of basidiomycete genomes demonstrates inadequacy of the white-rot/brown-rot paradigm for wood decay fungi.</title>
        <authorList>
            <person name="Riley R."/>
            <person name="Salamov A.A."/>
            <person name="Brown D.W."/>
            <person name="Nagy L.G."/>
            <person name="Floudas D."/>
            <person name="Held B.W."/>
            <person name="Levasseur A."/>
            <person name="Lombard V."/>
            <person name="Morin E."/>
            <person name="Otillar R."/>
            <person name="Lindquist E.A."/>
            <person name="Sun H."/>
            <person name="LaButti K.M."/>
            <person name="Schmutz J."/>
            <person name="Jabbour D."/>
            <person name="Luo H."/>
            <person name="Baker S.E."/>
            <person name="Pisabarro A.G."/>
            <person name="Walton J.D."/>
            <person name="Blanchette R.A."/>
            <person name="Henrissat B."/>
            <person name="Martin F."/>
            <person name="Cullen D."/>
            <person name="Hibbett D.S."/>
            <person name="Grigoriev I.V."/>
        </authorList>
    </citation>
    <scope>NUCLEOTIDE SEQUENCE [LARGE SCALE GENOMIC DNA]</scope>
    <source>
        <strain evidence="7">FD-172 SS1</strain>
    </source>
</reference>
<gene>
    <name evidence="6" type="ORF">BOTBODRAFT_153331</name>
</gene>
<dbReference type="InParanoid" id="A0A067N5M5"/>
<dbReference type="CDD" id="cd01789">
    <property type="entry name" value="Ubl_TBCB"/>
    <property type="match status" value="1"/>
</dbReference>
<dbReference type="OrthoDB" id="5295208at2759"/>
<dbReference type="SMART" id="SM01052">
    <property type="entry name" value="CAP_GLY"/>
    <property type="match status" value="1"/>
</dbReference>
<dbReference type="HOGENOM" id="CLU_067577_2_0_1"/>
<dbReference type="InterPro" id="IPR000626">
    <property type="entry name" value="Ubiquitin-like_dom"/>
</dbReference>
<organism evidence="6 7">
    <name type="scientific">Botryobasidium botryosum (strain FD-172 SS1)</name>
    <dbReference type="NCBI Taxonomy" id="930990"/>
    <lineage>
        <taxon>Eukaryota</taxon>
        <taxon>Fungi</taxon>
        <taxon>Dikarya</taxon>
        <taxon>Basidiomycota</taxon>
        <taxon>Agaricomycotina</taxon>
        <taxon>Agaricomycetes</taxon>
        <taxon>Cantharellales</taxon>
        <taxon>Botryobasidiaceae</taxon>
        <taxon>Botryobasidium</taxon>
    </lineage>
</organism>
<comment type="subcellular location">
    <subcellularLocation>
        <location evidence="1">Cytoplasm</location>
    </subcellularLocation>
</comment>
<dbReference type="GO" id="GO:0051010">
    <property type="term" value="F:microtubule plus-end binding"/>
    <property type="evidence" value="ECO:0007669"/>
    <property type="project" value="TreeGrafter"/>
</dbReference>
<evidence type="ECO:0000313" key="7">
    <source>
        <dbReference type="Proteomes" id="UP000027195"/>
    </source>
</evidence>
<dbReference type="PANTHER" id="PTHR18916">
    <property type="entry name" value="DYNACTIN 1-RELATED MICROTUBULE-BINDING"/>
    <property type="match status" value="1"/>
</dbReference>
<evidence type="ECO:0000256" key="3">
    <source>
        <dbReference type="ARBA" id="ARBA00023186"/>
    </source>
</evidence>
<dbReference type="PANTHER" id="PTHR18916:SF85">
    <property type="entry name" value="TUBULIN-FOLDING COFACTOR B"/>
    <property type="match status" value="1"/>
</dbReference>
<dbReference type="GO" id="GO:0031122">
    <property type="term" value="P:cytoplasmic microtubule organization"/>
    <property type="evidence" value="ECO:0007669"/>
    <property type="project" value="TreeGrafter"/>
</dbReference>
<keyword evidence="2" id="KW-0963">Cytoplasm</keyword>
<dbReference type="GO" id="GO:0005634">
    <property type="term" value="C:nucleus"/>
    <property type="evidence" value="ECO:0007669"/>
    <property type="project" value="TreeGrafter"/>
</dbReference>